<keyword evidence="4" id="KW-1185">Reference proteome</keyword>
<dbReference type="OrthoDB" id="2262349at2759"/>
<gene>
    <name evidence="3" type="ORF">BU26DRAFT_299254</name>
</gene>
<sequence>MASTQPPSSPQPRITPRIIIHGGAGNITRQTVSRARYNEYQTSLRQILAASAEVLNRPGATALDVATYAVSLLEDDPLYNSGKGAVFTREGKNELECSIMVSNGYRKRGVGCMMLRHVKNPIKLARELLIRGESEDGEAKDHCQYAGAYVESLAKKWGLDMVDPCYFFTKRKWNEHLKGLKEEERQKEKERKLKRMMPEMSDWEKTNYIPRGTCGAVVLDSFGTICVATSTGGLTNKCPGRIGDTPTMGAGYWAEEWYEDPPAPKHQMLYQPAPISPLDRFSRGDLRSLVGDCVRSIGLPTPTPSSTSSMDMDEKPSRVRHAVGMSGSGNGDTFIRLAAASTTAAKSRFTPMSLTDAVAWMTGPGGELQRSAGDRWGRFHEGVGGMIGIELVGNKATVICDYNCGGFFRAWTEEDGEQRCLIFREDRYESGPEGWFSDQGMTAMSNIFSA</sequence>
<name>A0A6A6ILD6_9PLEO</name>
<evidence type="ECO:0000313" key="3">
    <source>
        <dbReference type="EMBL" id="KAF2250303.1"/>
    </source>
</evidence>
<accession>A0A6A6ILD6</accession>
<reference evidence="3" key="1">
    <citation type="journal article" date="2020" name="Stud. Mycol.">
        <title>101 Dothideomycetes genomes: a test case for predicting lifestyles and emergence of pathogens.</title>
        <authorList>
            <person name="Haridas S."/>
            <person name="Albert R."/>
            <person name="Binder M."/>
            <person name="Bloem J."/>
            <person name="Labutti K."/>
            <person name="Salamov A."/>
            <person name="Andreopoulos B."/>
            <person name="Baker S."/>
            <person name="Barry K."/>
            <person name="Bills G."/>
            <person name="Bluhm B."/>
            <person name="Cannon C."/>
            <person name="Castanera R."/>
            <person name="Culley D."/>
            <person name="Daum C."/>
            <person name="Ezra D."/>
            <person name="Gonzalez J."/>
            <person name="Henrissat B."/>
            <person name="Kuo A."/>
            <person name="Liang C."/>
            <person name="Lipzen A."/>
            <person name="Lutzoni F."/>
            <person name="Magnuson J."/>
            <person name="Mondo S."/>
            <person name="Nolan M."/>
            <person name="Ohm R."/>
            <person name="Pangilinan J."/>
            <person name="Park H.-J."/>
            <person name="Ramirez L."/>
            <person name="Alfaro M."/>
            <person name="Sun H."/>
            <person name="Tritt A."/>
            <person name="Yoshinaga Y."/>
            <person name="Zwiers L.-H."/>
            <person name="Turgeon B."/>
            <person name="Goodwin S."/>
            <person name="Spatafora J."/>
            <person name="Crous P."/>
            <person name="Grigoriev I."/>
        </authorList>
    </citation>
    <scope>NUCLEOTIDE SEQUENCE</scope>
    <source>
        <strain evidence="3">CBS 122368</strain>
    </source>
</reference>
<dbReference type="InterPro" id="IPR029055">
    <property type="entry name" value="Ntn_hydrolases_N"/>
</dbReference>
<dbReference type="SUPFAM" id="SSF56235">
    <property type="entry name" value="N-terminal nucleophile aminohydrolases (Ntn hydrolases)"/>
    <property type="match status" value="1"/>
</dbReference>
<evidence type="ECO:0000256" key="2">
    <source>
        <dbReference type="PIRSR" id="PIRSR600246-3"/>
    </source>
</evidence>
<dbReference type="Pfam" id="PF01112">
    <property type="entry name" value="Asparaginase_2"/>
    <property type="match status" value="1"/>
</dbReference>
<dbReference type="RefSeq" id="XP_033685307.1">
    <property type="nucleotide sequence ID" value="XM_033821756.1"/>
</dbReference>
<dbReference type="Gene3D" id="3.60.20.30">
    <property type="entry name" value="(Glycosyl)asparaginase"/>
    <property type="match status" value="1"/>
</dbReference>
<dbReference type="Proteomes" id="UP000800094">
    <property type="component" value="Unassembled WGS sequence"/>
</dbReference>
<dbReference type="InterPro" id="IPR000246">
    <property type="entry name" value="Peptidase_T2"/>
</dbReference>
<protein>
    <submittedName>
        <fullName evidence="3">N-terminal nucleophile aminohydrolase</fullName>
    </submittedName>
</protein>
<dbReference type="GO" id="GO:0005737">
    <property type="term" value="C:cytoplasm"/>
    <property type="evidence" value="ECO:0007669"/>
    <property type="project" value="TreeGrafter"/>
</dbReference>
<dbReference type="GO" id="GO:0016787">
    <property type="term" value="F:hydrolase activity"/>
    <property type="evidence" value="ECO:0007669"/>
    <property type="project" value="UniProtKB-KW"/>
</dbReference>
<organism evidence="3 4">
    <name type="scientific">Trematosphaeria pertusa</name>
    <dbReference type="NCBI Taxonomy" id="390896"/>
    <lineage>
        <taxon>Eukaryota</taxon>
        <taxon>Fungi</taxon>
        <taxon>Dikarya</taxon>
        <taxon>Ascomycota</taxon>
        <taxon>Pezizomycotina</taxon>
        <taxon>Dothideomycetes</taxon>
        <taxon>Pleosporomycetidae</taxon>
        <taxon>Pleosporales</taxon>
        <taxon>Massarineae</taxon>
        <taxon>Trematosphaeriaceae</taxon>
        <taxon>Trematosphaeria</taxon>
    </lineage>
</organism>
<evidence type="ECO:0000256" key="1">
    <source>
        <dbReference type="PIRSR" id="PIRSR600246-1"/>
    </source>
</evidence>
<dbReference type="GeneID" id="54575086"/>
<dbReference type="PANTHER" id="PTHR10188">
    <property type="entry name" value="L-ASPARAGINASE"/>
    <property type="match status" value="1"/>
</dbReference>
<feature type="active site" description="Nucleophile" evidence="1">
    <location>
        <position position="213"/>
    </location>
</feature>
<dbReference type="EMBL" id="ML987194">
    <property type="protein sequence ID" value="KAF2250303.1"/>
    <property type="molecule type" value="Genomic_DNA"/>
</dbReference>
<dbReference type="CDD" id="cd04701">
    <property type="entry name" value="Asparaginase_2"/>
    <property type="match status" value="1"/>
</dbReference>
<feature type="site" description="Cleavage; by autolysis" evidence="2">
    <location>
        <begin position="212"/>
        <end position="213"/>
    </location>
</feature>
<keyword evidence="3" id="KW-0378">Hydrolase</keyword>
<evidence type="ECO:0000313" key="4">
    <source>
        <dbReference type="Proteomes" id="UP000800094"/>
    </source>
</evidence>
<dbReference type="AlphaFoldDB" id="A0A6A6ILD6"/>
<proteinExistence type="predicted"/>
<dbReference type="PANTHER" id="PTHR10188:SF43">
    <property type="entry name" value="ASPARAGINASE (EUROFUNG)"/>
    <property type="match status" value="1"/>
</dbReference>